<dbReference type="Proteomes" id="UP001281761">
    <property type="component" value="Unassembled WGS sequence"/>
</dbReference>
<protein>
    <submittedName>
        <fullName evidence="1">Uncharacterized protein</fullName>
    </submittedName>
</protein>
<dbReference type="EMBL" id="JARBJD010000368">
    <property type="protein sequence ID" value="KAK2943017.1"/>
    <property type="molecule type" value="Genomic_DNA"/>
</dbReference>
<organism evidence="1 2">
    <name type="scientific">Blattamonas nauphoetae</name>
    <dbReference type="NCBI Taxonomy" id="2049346"/>
    <lineage>
        <taxon>Eukaryota</taxon>
        <taxon>Metamonada</taxon>
        <taxon>Preaxostyla</taxon>
        <taxon>Oxymonadida</taxon>
        <taxon>Blattamonas</taxon>
    </lineage>
</organism>
<evidence type="ECO:0000313" key="2">
    <source>
        <dbReference type="Proteomes" id="UP001281761"/>
    </source>
</evidence>
<keyword evidence="2" id="KW-1185">Reference proteome</keyword>
<name>A0ABQ9WWD4_9EUKA</name>
<sequence>METEDPDADEIVMFLVEVLEGMLKAHGPTEDPLFNPHTLTNPPPVKDTLHFISRLLPSSSDAIRSGVSRLLLHILEHHSIITSDLEASDLVEDSGLSLFLLKSLANGMTLEIACLIADCIVLNLKTMWLQSTETKNTDSVQKKKVEEELEEEALAFTTVKMLLDEKGTPLKEDLERVAQAKLAQTKPCPISFFESSQRLSIQQTLSVSFASFISMTATHLDATDEVSPSVVSVSVAHQRAVRLQKHESQLAIVQRNTIPHSDTSSSTPAVHTLVAHPLPLLLFCTQFNHTRSHLSKVEVDTRAFWTADTQNTLTLFLNRVFSNYTERMNQTRKIRFLLFQKDFV</sequence>
<reference evidence="1 2" key="1">
    <citation type="journal article" date="2022" name="bioRxiv">
        <title>Genomics of Preaxostyla Flagellates Illuminates Evolutionary Transitions and the Path Towards Mitochondrial Loss.</title>
        <authorList>
            <person name="Novak L.V.F."/>
            <person name="Treitli S.C."/>
            <person name="Pyrih J."/>
            <person name="Halakuc P."/>
            <person name="Pipaliya S.V."/>
            <person name="Vacek V."/>
            <person name="Brzon O."/>
            <person name="Soukal P."/>
            <person name="Eme L."/>
            <person name="Dacks J.B."/>
            <person name="Karnkowska A."/>
            <person name="Elias M."/>
            <person name="Hampl V."/>
        </authorList>
    </citation>
    <scope>NUCLEOTIDE SEQUENCE [LARGE SCALE GENOMIC DNA]</scope>
    <source>
        <strain evidence="1">NAU3</strain>
        <tissue evidence="1">Gut</tissue>
    </source>
</reference>
<comment type="caution">
    <text evidence="1">The sequence shown here is derived from an EMBL/GenBank/DDBJ whole genome shotgun (WGS) entry which is preliminary data.</text>
</comment>
<proteinExistence type="predicted"/>
<gene>
    <name evidence="1" type="ORF">BLNAU_22059</name>
</gene>
<evidence type="ECO:0000313" key="1">
    <source>
        <dbReference type="EMBL" id="KAK2943017.1"/>
    </source>
</evidence>
<accession>A0ABQ9WWD4</accession>